<dbReference type="KEGG" id="vg:37616708"/>
<dbReference type="GO" id="GO:0039615">
    <property type="term" value="C:T=1 icosahedral viral capsid"/>
    <property type="evidence" value="ECO:0007669"/>
    <property type="project" value="UniProtKB-UniRule"/>
</dbReference>
<evidence type="ECO:0000256" key="3">
    <source>
        <dbReference type="ARBA" id="ARBA00022431"/>
    </source>
</evidence>
<evidence type="ECO:0000313" key="9">
    <source>
        <dbReference type="Proteomes" id="UP000111166"/>
    </source>
</evidence>
<feature type="region of interest" description="Disordered" evidence="7">
    <location>
        <begin position="568"/>
        <end position="589"/>
    </location>
</feature>
<comment type="function">
    <text evidence="6">Self-assembles to form an icosahedral capsid.</text>
</comment>
<evidence type="ECO:0000256" key="4">
    <source>
        <dbReference type="ARBA" id="ARBA00022561"/>
    </source>
</evidence>
<dbReference type="InterPro" id="IPR004219">
    <property type="entry name" value="TTvirus_Unk"/>
</dbReference>
<evidence type="ECO:0000256" key="2">
    <source>
        <dbReference type="ARBA" id="ARBA00006131"/>
    </source>
</evidence>
<keyword evidence="3 6" id="KW-1140">T=1 icosahedral capsid protein</keyword>
<name>A7VLZ6_9VIRU</name>
<keyword evidence="4 6" id="KW-0167">Capsid protein</keyword>
<dbReference type="Proteomes" id="UP000111166">
    <property type="component" value="Segment"/>
</dbReference>
<dbReference type="RefSeq" id="YP_009505786.1">
    <property type="nucleotide sequence ID" value="NC_038359.1"/>
</dbReference>
<dbReference type="GeneID" id="37616708"/>
<keyword evidence="5 6" id="KW-0946">Virion</keyword>
<reference evidence="8 9" key="1">
    <citation type="journal article" date="2007" name="Arch. Virol.">
        <title>Analysis of the entire genomes of fifteen torque teno midi virus variants classifiable into a third group of genus Anellovirus.</title>
        <authorList>
            <person name="Ninomiya M."/>
            <person name="Takahashi M."/>
            <person name="Shimosegawa T."/>
            <person name="Okamoto H."/>
        </authorList>
    </citation>
    <scope>NUCLEOTIDE SEQUENCE [LARGE SCALE GENOMIC DNA]</scope>
    <source>
        <strain evidence="8">MDJN51</strain>
    </source>
</reference>
<evidence type="ECO:0000256" key="1">
    <source>
        <dbReference type="ARBA" id="ARBA00004328"/>
    </source>
</evidence>
<dbReference type="Pfam" id="PF02956">
    <property type="entry name" value="TT_ORF1"/>
    <property type="match status" value="1"/>
</dbReference>
<comment type="similarity">
    <text evidence="2 6">Belongs to the anelloviridae capsid protein family.</text>
</comment>
<proteinExistence type="inferred from homology"/>
<organism evidence="8 9">
    <name type="scientific">Torque teno midi virus 12</name>
    <dbReference type="NCBI Taxonomy" id="2065053"/>
    <lineage>
        <taxon>Viruses</taxon>
        <taxon>Monodnaviria</taxon>
        <taxon>Shotokuvirae</taxon>
        <taxon>Commensaviricota</taxon>
        <taxon>Cardeaviricetes</taxon>
        <taxon>Sanitavirales</taxon>
        <taxon>Anelloviridae</taxon>
        <taxon>Gammatorquevirus</taxon>
        <taxon>Gammatorquevirus homidi12</taxon>
    </lineage>
</organism>
<keyword evidence="9" id="KW-1185">Reference proteome</keyword>
<evidence type="ECO:0000256" key="5">
    <source>
        <dbReference type="ARBA" id="ARBA00022844"/>
    </source>
</evidence>
<evidence type="ECO:0000256" key="6">
    <source>
        <dbReference type="RuleBase" id="RU361230"/>
    </source>
</evidence>
<evidence type="ECO:0000313" key="8">
    <source>
        <dbReference type="EMBL" id="BAF76117.1"/>
    </source>
</evidence>
<sequence length="664" mass="78999">MPFWWRRRRRFWTNRRFTYKRRKRYPRRYNRRYGRRRNYRRPARRRRRKLRKVRRKKKQIAVKQWQPESITKCKILGHSALVVGAEGKQMFCYTTNKNIAVPPKSPYGGGFGVEQYSLNYLYEEYTFHNNYWTKSNILKDLCRFLWLKIIFFRDNKTDFIVSYDRNPPFNLTKFTYPGAHPQQMLLQKHHKLILSQMTKNPNKLTKKFKIKPPRQMISKWFFTKPFAKYPLLSLKASALDLRHSYLGCCNENSQVYFFYLNHGFYKQTNWGQYSTTPYRPSNEINTVYYKDKTGNKKQIGPFNTTATAYDDSVSYTKGYFQPPFLQTQFVCTSSMCDVKAGYLPINVAIYNPMQDSSQGNAIYLVSTLTNTWDQPPKDSSILIQGMPIWLGLFGYLDYVRQVKKDKTWLESHVLVLKSPAIFTFPQPGADAWYCPLSKTFIDGVGPYRTDLTIKQKERWFPQIQHQYEILNSFVEAGPFIPKYTNQSESNWELKFKYIFHFKWGGPSLNEPDITNPANQDQYDVPDTLQQTIQIENPERQDPRSILHQWDYRRGFIKERALKRMSTYLSTPSDVPESPEHTPKKKKRVGAQLTLPQEKDQETLSCLLSLCKEDIYQKPQTEEEINQLIQQQQQQQHQLKRDILHLMMQIREQQQLLQLHTGIIP</sequence>
<protein>
    <recommendedName>
        <fullName evidence="6">Capsid protein</fullName>
    </recommendedName>
</protein>
<evidence type="ECO:0000256" key="7">
    <source>
        <dbReference type="SAM" id="MobiDB-lite"/>
    </source>
</evidence>
<accession>A7VLZ6</accession>
<comment type="subcellular location">
    <subcellularLocation>
        <location evidence="1 6">Virion</location>
    </subcellularLocation>
</comment>
<feature type="region of interest" description="Disordered" evidence="7">
    <location>
        <begin position="29"/>
        <end position="53"/>
    </location>
</feature>
<dbReference type="EMBL" id="AB303562">
    <property type="protein sequence ID" value="BAF76117.1"/>
    <property type="molecule type" value="Genomic_DNA"/>
</dbReference>